<dbReference type="EMBL" id="LRBV02000012">
    <property type="status" value="NOT_ANNOTATED_CDS"/>
    <property type="molecule type" value="Genomic_DNA"/>
</dbReference>
<name>A0A7N2N6F3_QUELO</name>
<proteinExistence type="predicted"/>
<dbReference type="InParanoid" id="A0A7N2N6F3"/>
<evidence type="ECO:0000313" key="3">
    <source>
        <dbReference type="EnsemblPlants" id="QL12p024803:mrna:CDS:1"/>
    </source>
</evidence>
<accession>A0A7N2N6F3</accession>
<keyword evidence="4" id="KW-1185">Reference proteome</keyword>
<feature type="domain" description="Zinc knuckle CX2CX4HX4C" evidence="2">
    <location>
        <begin position="65"/>
        <end position="110"/>
    </location>
</feature>
<dbReference type="Proteomes" id="UP000594261">
    <property type="component" value="Chromosome 12"/>
</dbReference>
<evidence type="ECO:0000313" key="4">
    <source>
        <dbReference type="Proteomes" id="UP000594261"/>
    </source>
</evidence>
<dbReference type="OMA" id="SHEHPAT"/>
<reference evidence="3 4" key="1">
    <citation type="journal article" date="2016" name="G3 (Bethesda)">
        <title>First Draft Assembly and Annotation of the Genome of a California Endemic Oak Quercus lobata Nee (Fagaceae).</title>
        <authorList>
            <person name="Sork V.L."/>
            <person name="Fitz-Gibbon S.T."/>
            <person name="Puiu D."/>
            <person name="Crepeau M."/>
            <person name="Gugger P.F."/>
            <person name="Sherman R."/>
            <person name="Stevens K."/>
            <person name="Langley C.H."/>
            <person name="Pellegrini M."/>
            <person name="Salzberg S.L."/>
        </authorList>
    </citation>
    <scope>NUCLEOTIDE SEQUENCE [LARGE SCALE GENOMIC DNA]</scope>
    <source>
        <strain evidence="3 4">cv. SW786</strain>
    </source>
</reference>
<dbReference type="EnsemblPlants" id="QL12p024803:mrna">
    <property type="protein sequence ID" value="QL12p024803:mrna:CDS:1"/>
    <property type="gene ID" value="QL12p024803"/>
</dbReference>
<evidence type="ECO:0000259" key="2">
    <source>
        <dbReference type="Pfam" id="PF14392"/>
    </source>
</evidence>
<dbReference type="InterPro" id="IPR025836">
    <property type="entry name" value="Zn_knuckle_CX2CX4HX4C"/>
</dbReference>
<sequence length="199" mass="22302">MTVLSLLANSISIESQCGSKYTISPVPFLNRGVAEDLCNAVGELCKDTKLSEMEGGHYFRVKTTMDVTIPLCRGWKISLKNGETSWVSFKYERLPIICYWCGCLNDANKDYDKWIESNGTLNPEDREYGPWIRASPFVMPQKTVIKVLGYYEALKKEKGLKTKSHEHPATINLADSSPATQNQGTRRTEPAASINDDTL</sequence>
<feature type="compositionally biased region" description="Polar residues" evidence="1">
    <location>
        <begin position="173"/>
        <end position="185"/>
    </location>
</feature>
<feature type="region of interest" description="Disordered" evidence="1">
    <location>
        <begin position="161"/>
        <end position="199"/>
    </location>
</feature>
<organism evidence="3 4">
    <name type="scientific">Quercus lobata</name>
    <name type="common">Valley oak</name>
    <dbReference type="NCBI Taxonomy" id="97700"/>
    <lineage>
        <taxon>Eukaryota</taxon>
        <taxon>Viridiplantae</taxon>
        <taxon>Streptophyta</taxon>
        <taxon>Embryophyta</taxon>
        <taxon>Tracheophyta</taxon>
        <taxon>Spermatophyta</taxon>
        <taxon>Magnoliopsida</taxon>
        <taxon>eudicotyledons</taxon>
        <taxon>Gunneridae</taxon>
        <taxon>Pentapetalae</taxon>
        <taxon>rosids</taxon>
        <taxon>fabids</taxon>
        <taxon>Fagales</taxon>
        <taxon>Fagaceae</taxon>
        <taxon>Quercus</taxon>
    </lineage>
</organism>
<evidence type="ECO:0000256" key="1">
    <source>
        <dbReference type="SAM" id="MobiDB-lite"/>
    </source>
</evidence>
<dbReference type="Pfam" id="PF14392">
    <property type="entry name" value="zf-CCHC_4"/>
    <property type="match status" value="1"/>
</dbReference>
<protein>
    <recommendedName>
        <fullName evidence="2">Zinc knuckle CX2CX4HX4C domain-containing protein</fullName>
    </recommendedName>
</protein>
<dbReference type="AlphaFoldDB" id="A0A7N2N6F3"/>
<dbReference type="Gramene" id="QL12p024803:mrna">
    <property type="protein sequence ID" value="QL12p024803:mrna:CDS:1"/>
    <property type="gene ID" value="QL12p024803"/>
</dbReference>
<reference evidence="3" key="2">
    <citation type="submission" date="2021-01" db="UniProtKB">
        <authorList>
            <consortium name="EnsemblPlants"/>
        </authorList>
    </citation>
    <scope>IDENTIFICATION</scope>
</reference>